<dbReference type="RefSeq" id="WP_016184761.1">
    <property type="nucleotide sequence ID" value="NZ_ASWO01000001.1"/>
</dbReference>
<evidence type="ECO:0000313" key="2">
    <source>
        <dbReference type="EMBL" id="EOT87209.1"/>
    </source>
</evidence>
<feature type="transmembrane region" description="Helical" evidence="1">
    <location>
        <begin position="6"/>
        <end position="25"/>
    </location>
</feature>
<keyword evidence="1" id="KW-0812">Transmembrane</keyword>
<keyword evidence="1" id="KW-0472">Membrane</keyword>
<name>S0P0W2_9ENTE</name>
<dbReference type="EMBL" id="ASWO01000001">
    <property type="protein sequence ID" value="EOT87209.1"/>
    <property type="molecule type" value="Genomic_DNA"/>
</dbReference>
<dbReference type="Gene3D" id="1.10.1760.20">
    <property type="match status" value="1"/>
</dbReference>
<dbReference type="InterPro" id="IPR030949">
    <property type="entry name" value="ECF_S_folate_fam"/>
</dbReference>
<dbReference type="OrthoDB" id="4624at2"/>
<feature type="transmembrane region" description="Helical" evidence="1">
    <location>
        <begin position="37"/>
        <end position="56"/>
    </location>
</feature>
<dbReference type="AlphaFoldDB" id="S0P0W2"/>
<dbReference type="InterPro" id="IPR024529">
    <property type="entry name" value="ECF_trnsprt_substrate-spec"/>
</dbReference>
<dbReference type="NCBIfam" id="TIGR04518">
    <property type="entry name" value="ECF_S_folT_fam"/>
    <property type="match status" value="1"/>
</dbReference>
<dbReference type="eggNOG" id="COG3275">
    <property type="taxonomic scope" value="Bacteria"/>
</dbReference>
<dbReference type="PATRIC" id="fig|1140003.3.peg.264"/>
<comment type="caution">
    <text evidence="2">The sequence shown here is derived from an EMBL/GenBank/DDBJ whole genome shotgun (WGS) entry which is preliminary data.</text>
</comment>
<protein>
    <submittedName>
        <fullName evidence="2">Uncharacterized protein</fullName>
    </submittedName>
</protein>
<gene>
    <name evidence="2" type="ORF">I573_00265</name>
</gene>
<proteinExistence type="predicted"/>
<sequence length="179" mass="20017">MNTKKLNARMIALMGILIALIAILGKMLGIETQFLTISFSFVPTMIMGMLFGPLWTGIGCVLADFLGMALFAKSSFFIGFTFNAFLAGAIYGWFFYQKPVTLKRALGCVLTITLVINLCLTPIWLSIMYGQPLFSWVIWGPRLIKTVIFFPIQTCLVYFFGSVTTLDRIVRRAAIKLNS</sequence>
<evidence type="ECO:0000256" key="1">
    <source>
        <dbReference type="SAM" id="Phobius"/>
    </source>
</evidence>
<feature type="transmembrane region" description="Helical" evidence="1">
    <location>
        <begin position="108"/>
        <end position="127"/>
    </location>
</feature>
<dbReference type="GO" id="GO:0022857">
    <property type="term" value="F:transmembrane transporter activity"/>
    <property type="evidence" value="ECO:0007669"/>
    <property type="project" value="InterPro"/>
</dbReference>
<feature type="transmembrane region" description="Helical" evidence="1">
    <location>
        <begin position="76"/>
        <end position="96"/>
    </location>
</feature>
<keyword evidence="1" id="KW-1133">Transmembrane helix</keyword>
<dbReference type="STRING" id="1140003.OMY_00270"/>
<keyword evidence="3" id="KW-1185">Reference proteome</keyword>
<organism evidence="2 3">
    <name type="scientific">Enterococcus sulfureus ATCC 49903</name>
    <dbReference type="NCBI Taxonomy" id="1140003"/>
    <lineage>
        <taxon>Bacteria</taxon>
        <taxon>Bacillati</taxon>
        <taxon>Bacillota</taxon>
        <taxon>Bacilli</taxon>
        <taxon>Lactobacillales</taxon>
        <taxon>Enterococcaceae</taxon>
        <taxon>Enterococcus</taxon>
    </lineage>
</organism>
<accession>S0P0W2</accession>
<dbReference type="Pfam" id="PF12822">
    <property type="entry name" value="ECF_trnsprt"/>
    <property type="match status" value="1"/>
</dbReference>
<evidence type="ECO:0000313" key="3">
    <source>
        <dbReference type="Proteomes" id="UP000015961"/>
    </source>
</evidence>
<dbReference type="Proteomes" id="UP000015961">
    <property type="component" value="Unassembled WGS sequence"/>
</dbReference>
<feature type="transmembrane region" description="Helical" evidence="1">
    <location>
        <begin position="147"/>
        <end position="166"/>
    </location>
</feature>
<reference evidence="2 3" key="1">
    <citation type="submission" date="2013-03" db="EMBL/GenBank/DDBJ databases">
        <title>The Genome Sequence of Enterococcus sulfureus ATCC_49903 (PacBio/Illumina hybrid assembly).</title>
        <authorList>
            <consortium name="The Broad Institute Genomics Platform"/>
            <consortium name="The Broad Institute Genome Sequencing Center for Infectious Disease"/>
            <person name="Earl A."/>
            <person name="Russ C."/>
            <person name="Gilmore M."/>
            <person name="Surin D."/>
            <person name="Walker B."/>
            <person name="Young S."/>
            <person name="Zeng Q."/>
            <person name="Gargeya S."/>
            <person name="Fitzgerald M."/>
            <person name="Haas B."/>
            <person name="Abouelleil A."/>
            <person name="Allen A.W."/>
            <person name="Alvarado L."/>
            <person name="Arachchi H.M."/>
            <person name="Berlin A.M."/>
            <person name="Chapman S.B."/>
            <person name="Gainer-Dewar J."/>
            <person name="Goldberg J."/>
            <person name="Griggs A."/>
            <person name="Gujja S."/>
            <person name="Hansen M."/>
            <person name="Howarth C."/>
            <person name="Imamovic A."/>
            <person name="Ireland A."/>
            <person name="Larimer J."/>
            <person name="McCowan C."/>
            <person name="Murphy C."/>
            <person name="Pearson M."/>
            <person name="Poon T.W."/>
            <person name="Priest M."/>
            <person name="Roberts A."/>
            <person name="Saif S."/>
            <person name="Shea T."/>
            <person name="Sisk P."/>
            <person name="Sykes S."/>
            <person name="Wortman J."/>
            <person name="Nusbaum C."/>
            <person name="Birren B."/>
        </authorList>
    </citation>
    <scope>NUCLEOTIDE SEQUENCE [LARGE SCALE GENOMIC DNA]</scope>
    <source>
        <strain evidence="2 3">ATCC 49903</strain>
    </source>
</reference>